<dbReference type="PANTHER" id="PTHR43292:SF4">
    <property type="entry name" value="ACYL-COA DEHYDROGENASE FADE34"/>
    <property type="match status" value="1"/>
</dbReference>
<dbReference type="Pfam" id="PF02771">
    <property type="entry name" value="Acyl-CoA_dh_N"/>
    <property type="match status" value="1"/>
</dbReference>
<dbReference type="Pfam" id="PF00441">
    <property type="entry name" value="Acyl-CoA_dh_1"/>
    <property type="match status" value="1"/>
</dbReference>
<dbReference type="InterPro" id="IPR036250">
    <property type="entry name" value="AcylCo_DH-like_C"/>
</dbReference>
<proteinExistence type="inferred from homology"/>
<comment type="cofactor">
    <cofactor evidence="1 6">
        <name>FAD</name>
        <dbReference type="ChEBI" id="CHEBI:57692"/>
    </cofactor>
</comment>
<dbReference type="SUPFAM" id="SSF56645">
    <property type="entry name" value="Acyl-CoA dehydrogenase NM domain-like"/>
    <property type="match status" value="1"/>
</dbReference>
<keyword evidence="5 6" id="KW-0560">Oxidoreductase</keyword>
<organism evidence="10 11">
    <name type="scientific">Zestomonas insulae</name>
    <dbReference type="NCBI Taxonomy" id="2809017"/>
    <lineage>
        <taxon>Bacteria</taxon>
        <taxon>Pseudomonadati</taxon>
        <taxon>Pseudomonadota</taxon>
        <taxon>Gammaproteobacteria</taxon>
        <taxon>Pseudomonadales</taxon>
        <taxon>Pseudomonadaceae</taxon>
        <taxon>Zestomonas</taxon>
    </lineage>
</organism>
<protein>
    <submittedName>
        <fullName evidence="10">Acyl-CoA dehydrogenase family protein</fullName>
    </submittedName>
</protein>
<feature type="domain" description="Acyl-CoA oxidase/dehydrogenase middle" evidence="8">
    <location>
        <begin position="129"/>
        <end position="225"/>
    </location>
</feature>
<evidence type="ECO:0000313" key="10">
    <source>
        <dbReference type="EMBL" id="MBM7061729.1"/>
    </source>
</evidence>
<evidence type="ECO:0000256" key="2">
    <source>
        <dbReference type="ARBA" id="ARBA00009347"/>
    </source>
</evidence>
<evidence type="ECO:0000259" key="7">
    <source>
        <dbReference type="Pfam" id="PF00441"/>
    </source>
</evidence>
<keyword evidence="11" id="KW-1185">Reference proteome</keyword>
<dbReference type="InterPro" id="IPR037069">
    <property type="entry name" value="AcylCoA_DH/ox_N_sf"/>
</dbReference>
<dbReference type="Gene3D" id="1.20.140.10">
    <property type="entry name" value="Butyryl-CoA Dehydrogenase, subunit A, domain 3"/>
    <property type="match status" value="1"/>
</dbReference>
<evidence type="ECO:0000256" key="1">
    <source>
        <dbReference type="ARBA" id="ARBA00001974"/>
    </source>
</evidence>
<evidence type="ECO:0000256" key="5">
    <source>
        <dbReference type="ARBA" id="ARBA00023002"/>
    </source>
</evidence>
<dbReference type="Gene3D" id="2.40.110.10">
    <property type="entry name" value="Butyryl-CoA Dehydrogenase, subunit A, domain 2"/>
    <property type="match status" value="1"/>
</dbReference>
<keyword evidence="4 6" id="KW-0274">FAD</keyword>
<feature type="domain" description="Acyl-CoA dehydrogenase/oxidase N-terminal" evidence="9">
    <location>
        <begin position="13"/>
        <end position="125"/>
    </location>
</feature>
<keyword evidence="3 6" id="KW-0285">Flavoprotein</keyword>
<name>A0ABS2IF56_9GAMM</name>
<reference evidence="10 11" key="1">
    <citation type="submission" date="2021-02" db="EMBL/GenBank/DDBJ databases">
        <authorList>
            <person name="Lee D.-H."/>
        </authorList>
    </citation>
    <scope>NUCLEOTIDE SEQUENCE [LARGE SCALE GENOMIC DNA]</scope>
    <source>
        <strain evidence="10 11">UL073</strain>
    </source>
</reference>
<gene>
    <name evidence="10" type="ORF">JQX08_13535</name>
</gene>
<feature type="domain" description="Acyl-CoA dehydrogenase/oxidase C-terminal" evidence="7">
    <location>
        <begin position="281"/>
        <end position="377"/>
    </location>
</feature>
<evidence type="ECO:0000256" key="6">
    <source>
        <dbReference type="RuleBase" id="RU362125"/>
    </source>
</evidence>
<evidence type="ECO:0000259" key="8">
    <source>
        <dbReference type="Pfam" id="PF02770"/>
    </source>
</evidence>
<evidence type="ECO:0000259" key="9">
    <source>
        <dbReference type="Pfam" id="PF02771"/>
    </source>
</evidence>
<dbReference type="Gene3D" id="1.10.540.10">
    <property type="entry name" value="Acyl-CoA dehydrogenase/oxidase, N-terminal domain"/>
    <property type="match status" value="1"/>
</dbReference>
<dbReference type="InterPro" id="IPR009075">
    <property type="entry name" value="AcylCo_DH/oxidase_C"/>
</dbReference>
<dbReference type="Pfam" id="PF02770">
    <property type="entry name" value="Acyl-CoA_dh_M"/>
    <property type="match status" value="1"/>
</dbReference>
<evidence type="ECO:0000313" key="11">
    <source>
        <dbReference type="Proteomes" id="UP000717995"/>
    </source>
</evidence>
<comment type="similarity">
    <text evidence="2 6">Belongs to the acyl-CoA dehydrogenase family.</text>
</comment>
<accession>A0ABS2IF56</accession>
<dbReference type="PANTHER" id="PTHR43292">
    <property type="entry name" value="ACYL-COA DEHYDROGENASE"/>
    <property type="match status" value="1"/>
</dbReference>
<dbReference type="Proteomes" id="UP000717995">
    <property type="component" value="Unassembled WGS sequence"/>
</dbReference>
<dbReference type="InterPro" id="IPR052161">
    <property type="entry name" value="Mycobact_Acyl-CoA_DH"/>
</dbReference>
<dbReference type="EMBL" id="JAFEUP010000003">
    <property type="protein sequence ID" value="MBM7061729.1"/>
    <property type="molecule type" value="Genomic_DNA"/>
</dbReference>
<sequence length="380" mass="41525">MQALDIRPCRLDDKAEALRAEVREFLAETLKDYPAAERAKSWNGACEDFSRKLGARGWLGITWPKRFGGHERSALERYVVLEELLAAGAPVNAHWIAERQSGPLLMKFSPDVLAPKLCPGIARGEIYMAIGMSEPDVGSDLAAVRTRATPTAGGWLVNGSKVWTTGAQRAHYMVTLLRTGPKDEKNRHAGLSQLLIDLKAPGVTIRPIYNMLGEHDFNEVFLENVFVPDDFVIGQLGDGWKQVGAELALERSGPERYLSSTQLYLEMLDAADPQDSRHTVSLGRVAARYAVMRQMSLGVAGMLARGDNPATPAALVKDQGAVLEQSLPDLAHELFGGQRAPGSNLDQVMRYVTQTAPSFSLRGGTREILRGIIARGLGLR</sequence>
<dbReference type="InterPro" id="IPR006091">
    <property type="entry name" value="Acyl-CoA_Oxase/DH_mid-dom"/>
</dbReference>
<comment type="caution">
    <text evidence="10">The sequence shown here is derived from an EMBL/GenBank/DDBJ whole genome shotgun (WGS) entry which is preliminary data.</text>
</comment>
<dbReference type="SUPFAM" id="SSF47203">
    <property type="entry name" value="Acyl-CoA dehydrogenase C-terminal domain-like"/>
    <property type="match status" value="1"/>
</dbReference>
<dbReference type="InterPro" id="IPR013786">
    <property type="entry name" value="AcylCoA_DH/ox_N"/>
</dbReference>
<evidence type="ECO:0000256" key="3">
    <source>
        <dbReference type="ARBA" id="ARBA00022630"/>
    </source>
</evidence>
<dbReference type="InterPro" id="IPR046373">
    <property type="entry name" value="Acyl-CoA_Oxase/DH_mid-dom_sf"/>
</dbReference>
<evidence type="ECO:0000256" key="4">
    <source>
        <dbReference type="ARBA" id="ARBA00022827"/>
    </source>
</evidence>
<dbReference type="InterPro" id="IPR009100">
    <property type="entry name" value="AcylCoA_DH/oxidase_NM_dom_sf"/>
</dbReference>
<dbReference type="RefSeq" id="WP_205348895.1">
    <property type="nucleotide sequence ID" value="NZ_JAFEUP010000003.1"/>
</dbReference>